<evidence type="ECO:0000313" key="2">
    <source>
        <dbReference type="EMBL" id="MCO6395129.1"/>
    </source>
</evidence>
<evidence type="ECO:0000313" key="3">
    <source>
        <dbReference type="Proteomes" id="UP001205920"/>
    </source>
</evidence>
<sequence length="375" mass="40044">MIHTNAVAAALTAALLAPGAPFRVLPEQPPTTMRVGNHTISIPEHASAASCSQGFSGTINGQLVMLTAGHCFDLSEGVDNEPTDVMRTHRVEVPIDASYRPIGTPTNLKPSTDYADVYLPSQFFWDTVNTPDWGVVTAAPDTPATRMSFSRDANGHAHGAPRELRYIQDTRNLPYNYFDTSNFGQPICKDGATTGRTCGHQLARSRNSIYSWGLRYEHGDSGGINYDPRDGAVLGVSSMGIGPLGKAQRADRIIEDAFNVPDGKVNEAFALPDSTAPHGDFTPLNQEQGALMGQIMQDNPELKPRKTGKQGFDEAVAAAQRDADVAAQRAGQVRTVEQAQRLAADVSGAVDHHAQQLGKWGAAAAVETLGTASLN</sequence>
<organism evidence="2 3">
    <name type="scientific">Corynebacterium lipophilum</name>
    <dbReference type="NCBI Taxonomy" id="2804918"/>
    <lineage>
        <taxon>Bacteria</taxon>
        <taxon>Bacillati</taxon>
        <taxon>Actinomycetota</taxon>
        <taxon>Actinomycetes</taxon>
        <taxon>Mycobacteriales</taxon>
        <taxon>Corynebacteriaceae</taxon>
        <taxon>Corynebacterium</taxon>
    </lineage>
</organism>
<gene>
    <name evidence="2" type="ORF">JMN37_09135</name>
</gene>
<evidence type="ECO:0000256" key="1">
    <source>
        <dbReference type="SAM" id="SignalP"/>
    </source>
</evidence>
<protein>
    <recommendedName>
        <fullName evidence="4">Trypsin</fullName>
    </recommendedName>
</protein>
<reference evidence="2 3" key="1">
    <citation type="submission" date="2021-01" db="EMBL/GenBank/DDBJ databases">
        <title>Identification and Characterization of Corynebacterium sp.</title>
        <authorList>
            <person name="Luo Q."/>
            <person name="Qu P."/>
            <person name="Chen Q."/>
        </authorList>
    </citation>
    <scope>NUCLEOTIDE SEQUENCE [LARGE SCALE GENOMIC DNA]</scope>
    <source>
        <strain evidence="2 3">MC-18</strain>
    </source>
</reference>
<proteinExistence type="predicted"/>
<dbReference type="Gene3D" id="2.40.10.10">
    <property type="entry name" value="Trypsin-like serine proteases"/>
    <property type="match status" value="2"/>
</dbReference>
<dbReference type="AlphaFoldDB" id="A0AAW5HY56"/>
<evidence type="ECO:0008006" key="4">
    <source>
        <dbReference type="Google" id="ProtNLM"/>
    </source>
</evidence>
<feature type="signal peptide" evidence="1">
    <location>
        <begin position="1"/>
        <end position="19"/>
    </location>
</feature>
<accession>A0AAW5HY56</accession>
<dbReference type="InterPro" id="IPR009003">
    <property type="entry name" value="Peptidase_S1_PA"/>
</dbReference>
<keyword evidence="1" id="KW-0732">Signal</keyword>
<dbReference type="InterPro" id="IPR043504">
    <property type="entry name" value="Peptidase_S1_PA_chymotrypsin"/>
</dbReference>
<dbReference type="EMBL" id="JAEUWV010000016">
    <property type="protein sequence ID" value="MCO6395129.1"/>
    <property type="molecule type" value="Genomic_DNA"/>
</dbReference>
<dbReference type="SUPFAM" id="SSF50494">
    <property type="entry name" value="Trypsin-like serine proteases"/>
    <property type="match status" value="1"/>
</dbReference>
<comment type="caution">
    <text evidence="2">The sequence shown here is derived from an EMBL/GenBank/DDBJ whole genome shotgun (WGS) entry which is preliminary data.</text>
</comment>
<keyword evidence="3" id="KW-1185">Reference proteome</keyword>
<name>A0AAW5HY56_9CORY</name>
<dbReference type="Proteomes" id="UP001205920">
    <property type="component" value="Unassembled WGS sequence"/>
</dbReference>
<feature type="chain" id="PRO_5043767283" description="Trypsin" evidence="1">
    <location>
        <begin position="20"/>
        <end position="375"/>
    </location>
</feature>
<dbReference type="RefSeq" id="WP_252931909.1">
    <property type="nucleotide sequence ID" value="NZ_JAEUWV010000016.1"/>
</dbReference>